<dbReference type="Gene3D" id="3.40.640.10">
    <property type="entry name" value="Type I PLP-dependent aspartate aminotransferase-like (Major domain)"/>
    <property type="match status" value="1"/>
</dbReference>
<evidence type="ECO:0000313" key="4">
    <source>
        <dbReference type="EMBL" id="GMI48036.1"/>
    </source>
</evidence>
<dbReference type="PANTHER" id="PTHR13693">
    <property type="entry name" value="CLASS II AMINOTRANSFERASE/8-AMINO-7-OXONONANOATE SYNTHASE"/>
    <property type="match status" value="1"/>
</dbReference>
<dbReference type="OrthoDB" id="10263824at2759"/>
<evidence type="ECO:0000256" key="2">
    <source>
        <dbReference type="ARBA" id="ARBA00022679"/>
    </source>
</evidence>
<reference evidence="5" key="1">
    <citation type="journal article" date="2023" name="Commun. Biol.">
        <title>Genome analysis of Parmales, the sister group of diatoms, reveals the evolutionary specialization of diatoms from phago-mixotrophs to photoautotrophs.</title>
        <authorList>
            <person name="Ban H."/>
            <person name="Sato S."/>
            <person name="Yoshikawa S."/>
            <person name="Yamada K."/>
            <person name="Nakamura Y."/>
            <person name="Ichinomiya M."/>
            <person name="Sato N."/>
            <person name="Blanc-Mathieu R."/>
            <person name="Endo H."/>
            <person name="Kuwata A."/>
            <person name="Ogata H."/>
        </authorList>
    </citation>
    <scope>NUCLEOTIDE SEQUENCE [LARGE SCALE GENOMIC DNA]</scope>
</reference>
<dbReference type="GO" id="GO:0016740">
    <property type="term" value="F:transferase activity"/>
    <property type="evidence" value="ECO:0007669"/>
    <property type="project" value="UniProtKB-KW"/>
</dbReference>
<dbReference type="InterPro" id="IPR015424">
    <property type="entry name" value="PyrdxlP-dep_Trfase"/>
</dbReference>
<comment type="cofactor">
    <cofactor evidence="1">
        <name>pyridoxal 5'-phosphate</name>
        <dbReference type="ChEBI" id="CHEBI:597326"/>
    </cofactor>
</comment>
<feature type="domain" description="Aminotransferase class I/classII large" evidence="3">
    <location>
        <begin position="60"/>
        <end position="410"/>
    </location>
</feature>
<keyword evidence="5" id="KW-1185">Reference proteome</keyword>
<dbReference type="InterPro" id="IPR050087">
    <property type="entry name" value="AON_synthase_class-II"/>
</dbReference>
<dbReference type="Pfam" id="PF00155">
    <property type="entry name" value="Aminotran_1_2"/>
    <property type="match status" value="1"/>
</dbReference>
<evidence type="ECO:0000313" key="5">
    <source>
        <dbReference type="Proteomes" id="UP001165065"/>
    </source>
</evidence>
<name>A0A9W7GNJ9_9STRA</name>
<accession>A0A9W7GNJ9</accession>
<dbReference type="Gene3D" id="3.90.1150.10">
    <property type="entry name" value="Aspartate Aminotransferase, domain 1"/>
    <property type="match status" value="1"/>
</dbReference>
<sequence>MLSPVLSHTARSITRRSLFSTSTNTEKFWSNLTASSANKVNPHVISSGQGAYLTISDRSYLNFCSSHYLGFSLEPRLKDAAKSAIDLYGLGIGYRTLAGTHSLHTTLESKIAEFKGTEGAVTFTSAYAANACAVQTIMGKEDIVVSDQLNHASIIDAVKTAGVQNKFAYLHSDMSDLEAKLKEASELQKIPKKNGEHPTILIITDGVFSMDGDLAKLPEIVSLAKKYDALTMVDDAHGEGVLGLGGRGVVNHFGLEGEVDIEIGSLSKAFSVMGGFIAAKQPLIDAYLMGARQRLFSIALTIPDTAALIEAVDMLAESEDLVKKLWSNVAYLNAGFTDLGFDIGNSETPIIPVMLGDEDLARKFSARLFEEGVFASAICYPMVPKGTARVRVITSASFSKEDCDVGLEAFKKVKEELM</sequence>
<evidence type="ECO:0000259" key="3">
    <source>
        <dbReference type="Pfam" id="PF00155"/>
    </source>
</evidence>
<dbReference type="InterPro" id="IPR015422">
    <property type="entry name" value="PyrdxlP-dep_Trfase_small"/>
</dbReference>
<gene>
    <name evidence="4" type="ORF">TrCOL_g4810</name>
</gene>
<protein>
    <recommendedName>
        <fullName evidence="3">Aminotransferase class I/classII large domain-containing protein</fullName>
    </recommendedName>
</protein>
<keyword evidence="2" id="KW-0808">Transferase</keyword>
<dbReference type="InterPro" id="IPR015421">
    <property type="entry name" value="PyrdxlP-dep_Trfase_major"/>
</dbReference>
<comment type="caution">
    <text evidence="4">The sequence shown here is derived from an EMBL/GenBank/DDBJ whole genome shotgun (WGS) entry which is preliminary data.</text>
</comment>
<organism evidence="4 5">
    <name type="scientific">Triparma columacea</name>
    <dbReference type="NCBI Taxonomy" id="722753"/>
    <lineage>
        <taxon>Eukaryota</taxon>
        <taxon>Sar</taxon>
        <taxon>Stramenopiles</taxon>
        <taxon>Ochrophyta</taxon>
        <taxon>Bolidophyceae</taxon>
        <taxon>Parmales</taxon>
        <taxon>Triparmaceae</taxon>
        <taxon>Triparma</taxon>
    </lineage>
</organism>
<dbReference type="GO" id="GO:0030170">
    <property type="term" value="F:pyridoxal phosphate binding"/>
    <property type="evidence" value="ECO:0007669"/>
    <property type="project" value="InterPro"/>
</dbReference>
<dbReference type="AlphaFoldDB" id="A0A9W7GNJ9"/>
<proteinExistence type="predicted"/>
<dbReference type="Proteomes" id="UP001165065">
    <property type="component" value="Unassembled WGS sequence"/>
</dbReference>
<dbReference type="InterPro" id="IPR004839">
    <property type="entry name" value="Aminotransferase_I/II_large"/>
</dbReference>
<dbReference type="SUPFAM" id="SSF53383">
    <property type="entry name" value="PLP-dependent transferases"/>
    <property type="match status" value="1"/>
</dbReference>
<dbReference type="PANTHER" id="PTHR13693:SF3">
    <property type="entry name" value="LD36009P"/>
    <property type="match status" value="1"/>
</dbReference>
<dbReference type="EMBL" id="BRYA01000371">
    <property type="protein sequence ID" value="GMI48036.1"/>
    <property type="molecule type" value="Genomic_DNA"/>
</dbReference>
<evidence type="ECO:0000256" key="1">
    <source>
        <dbReference type="ARBA" id="ARBA00001933"/>
    </source>
</evidence>